<protein>
    <submittedName>
        <fullName evidence="1">Uncharacterized protein</fullName>
    </submittedName>
</protein>
<accession>A0A382C2X8</accession>
<evidence type="ECO:0000313" key="1">
    <source>
        <dbReference type="EMBL" id="SVB20244.1"/>
    </source>
</evidence>
<proteinExistence type="predicted"/>
<dbReference type="EMBL" id="UINC01032494">
    <property type="protein sequence ID" value="SVB20244.1"/>
    <property type="molecule type" value="Genomic_DNA"/>
</dbReference>
<gene>
    <name evidence="1" type="ORF">METZ01_LOCUS173098</name>
</gene>
<sequence length="170" mass="19877">MIKTVREFRMWRAQFCYSPKGKKAMDKMKSLRQGRNEFSYGNLESSVLQACFQAIKYEPEKHSMDSRRRIAGMQFSVSSISKNGKRKPSHVARNSMILYLTTFFRFYTSDESTYEFVGKKVPSFGEDQPDVVADFVNAVFKNESFDDGSIKRLTRRLSNEGVRLAHWKYF</sequence>
<name>A0A382C2X8_9ZZZZ</name>
<dbReference type="AlphaFoldDB" id="A0A382C2X8"/>
<organism evidence="1">
    <name type="scientific">marine metagenome</name>
    <dbReference type="NCBI Taxonomy" id="408172"/>
    <lineage>
        <taxon>unclassified sequences</taxon>
        <taxon>metagenomes</taxon>
        <taxon>ecological metagenomes</taxon>
    </lineage>
</organism>
<reference evidence="1" key="1">
    <citation type="submission" date="2018-05" db="EMBL/GenBank/DDBJ databases">
        <authorList>
            <person name="Lanie J.A."/>
            <person name="Ng W.-L."/>
            <person name="Kazmierczak K.M."/>
            <person name="Andrzejewski T.M."/>
            <person name="Davidsen T.M."/>
            <person name="Wayne K.J."/>
            <person name="Tettelin H."/>
            <person name="Glass J.I."/>
            <person name="Rusch D."/>
            <person name="Podicherti R."/>
            <person name="Tsui H.-C.T."/>
            <person name="Winkler M.E."/>
        </authorList>
    </citation>
    <scope>NUCLEOTIDE SEQUENCE</scope>
</reference>